<dbReference type="Pfam" id="PF02517">
    <property type="entry name" value="Rce1-like"/>
    <property type="match status" value="1"/>
</dbReference>
<protein>
    <recommendedName>
        <fullName evidence="2">CAAX prenyl protease 2/Lysostaphin resistance protein A-like domain-containing protein</fullName>
    </recommendedName>
</protein>
<keyword evidence="1" id="KW-0472">Membrane</keyword>
<keyword evidence="1" id="KW-1133">Transmembrane helix</keyword>
<dbReference type="Proteomes" id="UP000027866">
    <property type="component" value="Unassembled WGS sequence"/>
</dbReference>
<name>A0A074N3T3_9SPHN</name>
<dbReference type="GO" id="GO:0004175">
    <property type="term" value="F:endopeptidase activity"/>
    <property type="evidence" value="ECO:0007669"/>
    <property type="project" value="UniProtKB-ARBA"/>
</dbReference>
<feature type="transmembrane region" description="Helical" evidence="1">
    <location>
        <begin position="58"/>
        <end position="80"/>
    </location>
</feature>
<keyword evidence="1" id="KW-0812">Transmembrane</keyword>
<dbReference type="GO" id="GO:0080120">
    <property type="term" value="P:CAAX-box protein maturation"/>
    <property type="evidence" value="ECO:0007669"/>
    <property type="project" value="UniProtKB-ARBA"/>
</dbReference>
<dbReference type="AlphaFoldDB" id="A0A074N3T3"/>
<evidence type="ECO:0000313" key="3">
    <source>
        <dbReference type="EMBL" id="KEO98848.1"/>
    </source>
</evidence>
<evidence type="ECO:0000313" key="4">
    <source>
        <dbReference type="Proteomes" id="UP000027866"/>
    </source>
</evidence>
<feature type="transmembrane region" description="Helical" evidence="1">
    <location>
        <begin position="92"/>
        <end position="119"/>
    </location>
</feature>
<dbReference type="RefSeq" id="WP_051697613.1">
    <property type="nucleotide sequence ID" value="NZ_CP017057.1"/>
</dbReference>
<dbReference type="InterPro" id="IPR003675">
    <property type="entry name" value="Rce1/LyrA-like_dom"/>
</dbReference>
<feature type="transmembrane region" description="Helical" evidence="1">
    <location>
        <begin position="205"/>
        <end position="226"/>
    </location>
</feature>
<reference evidence="3 4" key="1">
    <citation type="submission" date="2014-04" db="EMBL/GenBank/DDBJ databases">
        <title>A comprehensive comparison of genomes of Erythrobacter spp. Strains.</title>
        <authorList>
            <person name="Zheng Q."/>
        </authorList>
    </citation>
    <scope>NUCLEOTIDE SEQUENCE [LARGE SCALE GENOMIC DNA]</scope>
    <source>
        <strain evidence="3 4">DSM 8509</strain>
    </source>
</reference>
<evidence type="ECO:0000259" key="2">
    <source>
        <dbReference type="Pfam" id="PF02517"/>
    </source>
</evidence>
<feature type="domain" description="CAAX prenyl protease 2/Lysostaphin resistance protein A-like" evidence="2">
    <location>
        <begin position="135"/>
        <end position="243"/>
    </location>
</feature>
<evidence type="ECO:0000256" key="1">
    <source>
        <dbReference type="SAM" id="Phobius"/>
    </source>
</evidence>
<keyword evidence="4" id="KW-1185">Reference proteome</keyword>
<proteinExistence type="predicted"/>
<sequence>MCAGVPAIESRRSSVGLVAIVVLAATAGITATNALAFSRADSVVWQWHAATGGWINPNLVLFLSLTALIVGGLIIAKGGLRLADLGLAPGWVALLAGLLLAGWLAANALAVIATILAGAPVEYHGSWQEHGAGNVVGLFAAMVLGTALFEETVFRGYLLPQLHFALSGRIAGERLRLAAALVGSAAIFALWHLPTILLNGSAGLAAIFGALAYMMLGGILLSLLYLRTARLEVAIAGHALVNAPTLIVASPVSGSLLAGVVGVAAILAGPLLVGRNHSFGLARPVAV</sequence>
<comment type="caution">
    <text evidence="3">The sequence shown here is derived from an EMBL/GenBank/DDBJ whole genome shotgun (WGS) entry which is preliminary data.</text>
</comment>
<feature type="transmembrane region" description="Helical" evidence="1">
    <location>
        <begin position="175"/>
        <end position="193"/>
    </location>
</feature>
<dbReference type="EMBL" id="JMIX01000003">
    <property type="protein sequence ID" value="KEO98848.1"/>
    <property type="molecule type" value="Genomic_DNA"/>
</dbReference>
<feature type="transmembrane region" description="Helical" evidence="1">
    <location>
        <begin position="15"/>
        <end position="38"/>
    </location>
</feature>
<accession>A0A074N3T3</accession>
<organism evidence="3 4">
    <name type="scientific">Erythrobacter litoralis</name>
    <dbReference type="NCBI Taxonomy" id="39960"/>
    <lineage>
        <taxon>Bacteria</taxon>
        <taxon>Pseudomonadati</taxon>
        <taxon>Pseudomonadota</taxon>
        <taxon>Alphaproteobacteria</taxon>
        <taxon>Sphingomonadales</taxon>
        <taxon>Erythrobacteraceae</taxon>
        <taxon>Erythrobacter/Porphyrobacter group</taxon>
        <taxon>Erythrobacter</taxon>
    </lineage>
</organism>
<gene>
    <name evidence="3" type="ORF">EH32_07010</name>
</gene>
<feature type="transmembrane region" description="Helical" evidence="1">
    <location>
        <begin position="256"/>
        <end position="273"/>
    </location>
</feature>